<reference evidence="2 3" key="1">
    <citation type="journal article" date="2021" name="Nat. Commun.">
        <title>Genetic determinants of endophytism in the Arabidopsis root mycobiome.</title>
        <authorList>
            <person name="Mesny F."/>
            <person name="Miyauchi S."/>
            <person name="Thiergart T."/>
            <person name="Pickel B."/>
            <person name="Atanasova L."/>
            <person name="Karlsson M."/>
            <person name="Huettel B."/>
            <person name="Barry K.W."/>
            <person name="Haridas S."/>
            <person name="Chen C."/>
            <person name="Bauer D."/>
            <person name="Andreopoulos W."/>
            <person name="Pangilinan J."/>
            <person name="LaButti K."/>
            <person name="Riley R."/>
            <person name="Lipzen A."/>
            <person name="Clum A."/>
            <person name="Drula E."/>
            <person name="Henrissat B."/>
            <person name="Kohler A."/>
            <person name="Grigoriev I.V."/>
            <person name="Martin F.M."/>
            <person name="Hacquard S."/>
        </authorList>
    </citation>
    <scope>NUCLEOTIDE SEQUENCE [LARGE SCALE GENOMIC DNA]</scope>
    <source>
        <strain evidence="2 3">MPI-CAGE-CH-0241</strain>
    </source>
</reference>
<sequence length="403" mass="47263">MLSNDQHCEGFQRDSTIIYTRNQPDQDGNPTCGTLEFLPVQHCCIHVAPVSYTIVSQESLKLPSDDKSWDKQGWDDSLWRHHLHNRAQVFESHWRPEVLDEVDNLDMMRSGRHMALTTPGLDILPYASGFYAKHFGPNAIASSARIDGDPLLECQNLRHVMFKGPKIPPDNSMLFEFLLGEHALNMDEDFTETIHAVHTMIRHQIEDMFRLRWDLLTNLESLFLDFSTLDFVHHTKPRVITNMFREMGKHLQLKLLVVKGLPVKLRFTEDYFEHFDSWFDRDLDHVDQSDTLESLLENRTMDDWIRTFENKKSVFGEPSYIHFIKDCLRPRGKLHIIYDAQPGTWEWPGPHDVDGWLHEDEGLRPRNTFAWLLLVMWMAVLCHLTLDVYPYLMNKGKEPLKQK</sequence>
<dbReference type="OrthoDB" id="5081728at2759"/>
<keyword evidence="3" id="KW-1185">Reference proteome</keyword>
<comment type="caution">
    <text evidence="2">The sequence shown here is derived from an EMBL/GenBank/DDBJ whole genome shotgun (WGS) entry which is preliminary data.</text>
</comment>
<keyword evidence="1" id="KW-1133">Transmembrane helix</keyword>
<gene>
    <name evidence="2" type="ORF">B0T10DRAFT_472950</name>
</gene>
<evidence type="ECO:0000256" key="1">
    <source>
        <dbReference type="SAM" id="Phobius"/>
    </source>
</evidence>
<protein>
    <submittedName>
        <fullName evidence="2">Uncharacterized protein</fullName>
    </submittedName>
</protein>
<evidence type="ECO:0000313" key="3">
    <source>
        <dbReference type="Proteomes" id="UP000777438"/>
    </source>
</evidence>
<dbReference type="EMBL" id="JAGPYM010000002">
    <property type="protein sequence ID" value="KAH6898532.1"/>
    <property type="molecule type" value="Genomic_DNA"/>
</dbReference>
<dbReference type="Proteomes" id="UP000777438">
    <property type="component" value="Unassembled WGS sequence"/>
</dbReference>
<evidence type="ECO:0000313" key="2">
    <source>
        <dbReference type="EMBL" id="KAH6898532.1"/>
    </source>
</evidence>
<dbReference type="AlphaFoldDB" id="A0A9P9ASQ4"/>
<name>A0A9P9ASQ4_9HYPO</name>
<keyword evidence="1" id="KW-0472">Membrane</keyword>
<proteinExistence type="predicted"/>
<keyword evidence="1" id="KW-0812">Transmembrane</keyword>
<accession>A0A9P9ASQ4</accession>
<organism evidence="2 3">
    <name type="scientific">Thelonectria olida</name>
    <dbReference type="NCBI Taxonomy" id="1576542"/>
    <lineage>
        <taxon>Eukaryota</taxon>
        <taxon>Fungi</taxon>
        <taxon>Dikarya</taxon>
        <taxon>Ascomycota</taxon>
        <taxon>Pezizomycotina</taxon>
        <taxon>Sordariomycetes</taxon>
        <taxon>Hypocreomycetidae</taxon>
        <taxon>Hypocreales</taxon>
        <taxon>Nectriaceae</taxon>
        <taxon>Thelonectria</taxon>
    </lineage>
</organism>
<feature type="transmembrane region" description="Helical" evidence="1">
    <location>
        <begin position="369"/>
        <end position="392"/>
    </location>
</feature>